<evidence type="ECO:0000256" key="1">
    <source>
        <dbReference type="SAM" id="Phobius"/>
    </source>
</evidence>
<keyword evidence="1" id="KW-0812">Transmembrane</keyword>
<protein>
    <submittedName>
        <fullName evidence="2">Uncharacterized protein</fullName>
    </submittedName>
</protein>
<accession>A0A6C0H188</accession>
<keyword evidence="1" id="KW-1133">Transmembrane helix</keyword>
<feature type="transmembrane region" description="Helical" evidence="1">
    <location>
        <begin position="118"/>
        <end position="139"/>
    </location>
</feature>
<dbReference type="AlphaFoldDB" id="A0A6C0H188"/>
<sequence length="217" mass="25060">MTKKNECSHCEKSICIEEEEPTNSHTETHFREINHNPRRLKQRRIKPTKNLISTTDSTSSGSVTDNEDTSNLQQSNIVREFYESIKMYIPMTIGIYYGTLHLFIMFFSAIVLLFDTNIYHLIILLNIVFIDAISCIFLHNCPLTELEKKYLGHSIIGTRMNIFKNVGICYQCNHEYENTIEFLTNIAGLLIGKISVLIASKIFSIEFSFSFKNENIV</sequence>
<organism evidence="2">
    <name type="scientific">viral metagenome</name>
    <dbReference type="NCBI Taxonomy" id="1070528"/>
    <lineage>
        <taxon>unclassified sequences</taxon>
        <taxon>metagenomes</taxon>
        <taxon>organismal metagenomes</taxon>
    </lineage>
</organism>
<proteinExistence type="predicted"/>
<reference evidence="2" key="1">
    <citation type="journal article" date="2020" name="Nature">
        <title>Giant virus diversity and host interactions through global metagenomics.</title>
        <authorList>
            <person name="Schulz F."/>
            <person name="Roux S."/>
            <person name="Paez-Espino D."/>
            <person name="Jungbluth S."/>
            <person name="Walsh D.A."/>
            <person name="Denef V.J."/>
            <person name="McMahon K.D."/>
            <person name="Konstantinidis K.T."/>
            <person name="Eloe-Fadrosh E.A."/>
            <person name="Kyrpides N.C."/>
            <person name="Woyke T."/>
        </authorList>
    </citation>
    <scope>NUCLEOTIDE SEQUENCE</scope>
    <source>
        <strain evidence="2">GVMAG-M-3300023179-59</strain>
    </source>
</reference>
<keyword evidence="1" id="KW-0472">Membrane</keyword>
<dbReference type="EMBL" id="MN739849">
    <property type="protein sequence ID" value="QHT74292.1"/>
    <property type="molecule type" value="Genomic_DNA"/>
</dbReference>
<evidence type="ECO:0000313" key="2">
    <source>
        <dbReference type="EMBL" id="QHT74292.1"/>
    </source>
</evidence>
<name>A0A6C0H188_9ZZZZ</name>
<feature type="transmembrane region" description="Helical" evidence="1">
    <location>
        <begin position="88"/>
        <end position="112"/>
    </location>
</feature>